<dbReference type="Proteomes" id="UP000182241">
    <property type="component" value="Unassembled WGS sequence"/>
</dbReference>
<dbReference type="OrthoDB" id="8756377at2"/>
<dbReference type="AlphaFoldDB" id="A0A1H4PGJ5"/>
<accession>A0A1H4PGJ5</accession>
<proteinExistence type="predicted"/>
<dbReference type="EMBL" id="FNSA01000003">
    <property type="protein sequence ID" value="SEC06378.1"/>
    <property type="molecule type" value="Genomic_DNA"/>
</dbReference>
<reference evidence="2" key="1">
    <citation type="submission" date="2016-10" db="EMBL/GenBank/DDBJ databases">
        <authorList>
            <person name="Varghese N."/>
            <person name="Submissions S."/>
        </authorList>
    </citation>
    <scope>NUCLEOTIDE SEQUENCE [LARGE SCALE GENOMIC DNA]</scope>
    <source>
        <strain evidence="2">DSM 44234</strain>
    </source>
</reference>
<evidence type="ECO:0000313" key="1">
    <source>
        <dbReference type="EMBL" id="SEC06378.1"/>
    </source>
</evidence>
<dbReference type="STRING" id="57704.SAMN04489793_1435"/>
<sequence length="146" mass="16740">MPRRRELEDVCRGIATSFGSRNNDIAGWWGIGLLCRTAGPSGIDIDLRDDAHGDQLARRYGMQLIRQLRARRLPGDWVVSAWLHLRFVSDHVVAGTWRYTVIVDIVDDRGRAWSARDEGRCWAHDPARESRSVRMKGDTIEFRPNV</sequence>
<organism evidence="1 2">
    <name type="scientific">Tsukamurella tyrosinosolvens</name>
    <dbReference type="NCBI Taxonomy" id="57704"/>
    <lineage>
        <taxon>Bacteria</taxon>
        <taxon>Bacillati</taxon>
        <taxon>Actinomycetota</taxon>
        <taxon>Actinomycetes</taxon>
        <taxon>Mycobacteriales</taxon>
        <taxon>Tsukamurellaceae</taxon>
        <taxon>Tsukamurella</taxon>
    </lineage>
</organism>
<protein>
    <submittedName>
        <fullName evidence="1">Uncharacterized protein</fullName>
    </submittedName>
</protein>
<gene>
    <name evidence="1" type="ORF">SAMN04489793_1435</name>
</gene>
<evidence type="ECO:0000313" key="2">
    <source>
        <dbReference type="Proteomes" id="UP000182241"/>
    </source>
</evidence>
<keyword evidence="2" id="KW-1185">Reference proteome</keyword>
<name>A0A1H4PGJ5_TSUTY</name>